<dbReference type="SUPFAM" id="SSF52172">
    <property type="entry name" value="CheY-like"/>
    <property type="match status" value="2"/>
</dbReference>
<dbReference type="EC" id="2.7.13.3" evidence="3"/>
<dbReference type="CDD" id="cd00130">
    <property type="entry name" value="PAS"/>
    <property type="match status" value="1"/>
</dbReference>
<evidence type="ECO:0000256" key="5">
    <source>
        <dbReference type="ARBA" id="ARBA00022553"/>
    </source>
</evidence>
<dbReference type="Proteomes" id="UP000245399">
    <property type="component" value="Chromosome"/>
</dbReference>
<dbReference type="Pfam" id="PF02518">
    <property type="entry name" value="HATPase_c"/>
    <property type="match status" value="1"/>
</dbReference>
<dbReference type="FunFam" id="1.10.287.130:FF:000002">
    <property type="entry name" value="Two-component osmosensing histidine kinase"/>
    <property type="match status" value="1"/>
</dbReference>
<feature type="domain" description="Histidine kinase" evidence="16">
    <location>
        <begin position="276"/>
        <end position="495"/>
    </location>
</feature>
<dbReference type="GO" id="GO:0000155">
    <property type="term" value="F:phosphorelay sensor kinase activity"/>
    <property type="evidence" value="ECO:0007669"/>
    <property type="project" value="InterPro"/>
</dbReference>
<evidence type="ECO:0000256" key="13">
    <source>
        <dbReference type="ARBA" id="ARBA00023136"/>
    </source>
</evidence>
<dbReference type="Gene3D" id="3.30.450.20">
    <property type="entry name" value="PAS domain"/>
    <property type="match status" value="1"/>
</dbReference>
<evidence type="ECO:0000256" key="4">
    <source>
        <dbReference type="ARBA" id="ARBA00022475"/>
    </source>
</evidence>
<evidence type="ECO:0000256" key="12">
    <source>
        <dbReference type="ARBA" id="ARBA00023012"/>
    </source>
</evidence>
<dbReference type="InterPro" id="IPR005467">
    <property type="entry name" value="His_kinase_dom"/>
</dbReference>
<organism evidence="20 21">
    <name type="scientific">Serratia marcescens</name>
    <dbReference type="NCBI Taxonomy" id="615"/>
    <lineage>
        <taxon>Bacteria</taxon>
        <taxon>Pseudomonadati</taxon>
        <taxon>Pseudomonadota</taxon>
        <taxon>Gammaproteobacteria</taxon>
        <taxon>Enterobacterales</taxon>
        <taxon>Yersiniaceae</taxon>
        <taxon>Serratia</taxon>
    </lineage>
</organism>
<dbReference type="Gene3D" id="3.30.565.10">
    <property type="entry name" value="Histidine kinase-like ATPase, C-terminal domain"/>
    <property type="match status" value="1"/>
</dbReference>
<dbReference type="PROSITE" id="PS50109">
    <property type="entry name" value="HIS_KIN"/>
    <property type="match status" value="1"/>
</dbReference>
<keyword evidence="5 15" id="KW-0597">Phosphoprotein</keyword>
<evidence type="ECO:0000313" key="21">
    <source>
        <dbReference type="Proteomes" id="UP000245399"/>
    </source>
</evidence>
<evidence type="ECO:0000256" key="9">
    <source>
        <dbReference type="ARBA" id="ARBA00022777"/>
    </source>
</evidence>
<dbReference type="SUPFAM" id="SSF47384">
    <property type="entry name" value="Homodimeric domain of signal transducing histidine kinase"/>
    <property type="match status" value="1"/>
</dbReference>
<evidence type="ECO:0000256" key="6">
    <source>
        <dbReference type="ARBA" id="ARBA00022679"/>
    </source>
</evidence>
<name>A0AB33FIV2_SERMA</name>
<dbReference type="Gene3D" id="1.20.120.160">
    <property type="entry name" value="HPT domain"/>
    <property type="match status" value="1"/>
</dbReference>
<gene>
    <name evidence="20" type="ORF">DKC05_02310</name>
</gene>
<dbReference type="PANTHER" id="PTHR45339">
    <property type="entry name" value="HYBRID SIGNAL TRANSDUCTION HISTIDINE KINASE J"/>
    <property type="match status" value="1"/>
</dbReference>
<evidence type="ECO:0000259" key="18">
    <source>
        <dbReference type="PROSITE" id="PS50113"/>
    </source>
</evidence>
<dbReference type="PROSITE" id="PS50110">
    <property type="entry name" value="RESPONSE_REGULATORY"/>
    <property type="match status" value="2"/>
</dbReference>
<dbReference type="InterPro" id="IPR035965">
    <property type="entry name" value="PAS-like_dom_sf"/>
</dbReference>
<comment type="catalytic activity">
    <reaction evidence="1">
        <text>ATP + protein L-histidine = ADP + protein N-phospho-L-histidine.</text>
        <dbReference type="EC" id="2.7.13.3"/>
    </reaction>
</comment>
<dbReference type="Pfam" id="PF01627">
    <property type="entry name" value="Hpt"/>
    <property type="match status" value="1"/>
</dbReference>
<dbReference type="InterPro" id="IPR000014">
    <property type="entry name" value="PAS"/>
</dbReference>
<dbReference type="CDD" id="cd00088">
    <property type="entry name" value="HPT"/>
    <property type="match status" value="1"/>
</dbReference>
<dbReference type="Pfam" id="PF00072">
    <property type="entry name" value="Response_reg"/>
    <property type="match status" value="2"/>
</dbReference>
<keyword evidence="10" id="KW-0067">ATP-binding</keyword>
<feature type="modified residue" description="Phosphohistidine" evidence="14">
    <location>
        <position position="835"/>
    </location>
</feature>
<evidence type="ECO:0000256" key="10">
    <source>
        <dbReference type="ARBA" id="ARBA00022840"/>
    </source>
</evidence>
<feature type="domain" description="PAC" evidence="18">
    <location>
        <begin position="205"/>
        <end position="258"/>
    </location>
</feature>
<dbReference type="CDD" id="cd16922">
    <property type="entry name" value="HATPase_EvgS-ArcB-TorS-like"/>
    <property type="match status" value="1"/>
</dbReference>
<keyword evidence="12" id="KW-0902">Two-component regulatory system</keyword>
<dbReference type="SMART" id="SM00448">
    <property type="entry name" value="REC"/>
    <property type="match status" value="2"/>
</dbReference>
<evidence type="ECO:0000256" key="7">
    <source>
        <dbReference type="ARBA" id="ARBA00022692"/>
    </source>
</evidence>
<evidence type="ECO:0000256" key="15">
    <source>
        <dbReference type="PROSITE-ProRule" id="PRU00169"/>
    </source>
</evidence>
<dbReference type="EMBL" id="CP029449">
    <property type="protein sequence ID" value="AWL66584.1"/>
    <property type="molecule type" value="Genomic_DNA"/>
</dbReference>
<dbReference type="AlphaFoldDB" id="A0AB33FIV2"/>
<evidence type="ECO:0000259" key="17">
    <source>
        <dbReference type="PROSITE" id="PS50110"/>
    </source>
</evidence>
<evidence type="ECO:0000256" key="14">
    <source>
        <dbReference type="PROSITE-ProRule" id="PRU00110"/>
    </source>
</evidence>
<feature type="modified residue" description="4-aspartylphosphate" evidence="15">
    <location>
        <position position="562"/>
    </location>
</feature>
<feature type="domain" description="Response regulatory" evidence="17">
    <location>
        <begin position="656"/>
        <end position="777"/>
    </location>
</feature>
<feature type="modified residue" description="4-aspartylphosphate" evidence="15">
    <location>
        <position position="705"/>
    </location>
</feature>
<dbReference type="Gene3D" id="1.10.287.130">
    <property type="match status" value="1"/>
</dbReference>
<dbReference type="SUPFAM" id="SSF55874">
    <property type="entry name" value="ATPase domain of HSP90 chaperone/DNA topoisomerase II/histidine kinase"/>
    <property type="match status" value="1"/>
</dbReference>
<evidence type="ECO:0000256" key="3">
    <source>
        <dbReference type="ARBA" id="ARBA00012438"/>
    </source>
</evidence>
<dbReference type="CDD" id="cd17546">
    <property type="entry name" value="REC_hyHK_CKI1_RcsC-like"/>
    <property type="match status" value="1"/>
</dbReference>
<evidence type="ECO:0000259" key="19">
    <source>
        <dbReference type="PROSITE" id="PS50894"/>
    </source>
</evidence>
<protein>
    <recommendedName>
        <fullName evidence="3">histidine kinase</fullName>
        <ecNumber evidence="3">2.7.13.3</ecNumber>
    </recommendedName>
</protein>
<dbReference type="GO" id="GO:0005524">
    <property type="term" value="F:ATP binding"/>
    <property type="evidence" value="ECO:0007669"/>
    <property type="project" value="UniProtKB-KW"/>
</dbReference>
<accession>A0AB33FIV2</accession>
<dbReference type="InterPro" id="IPR000700">
    <property type="entry name" value="PAS-assoc_C"/>
</dbReference>
<dbReference type="SMART" id="SM00388">
    <property type="entry name" value="HisKA"/>
    <property type="match status" value="1"/>
</dbReference>
<dbReference type="PROSITE" id="PS50113">
    <property type="entry name" value="PAC"/>
    <property type="match status" value="1"/>
</dbReference>
<dbReference type="InterPro" id="IPR001789">
    <property type="entry name" value="Sig_transdc_resp-reg_receiver"/>
</dbReference>
<keyword evidence="13" id="KW-0472">Membrane</keyword>
<keyword evidence="11" id="KW-1133">Transmembrane helix</keyword>
<evidence type="ECO:0000256" key="11">
    <source>
        <dbReference type="ARBA" id="ARBA00022989"/>
    </source>
</evidence>
<dbReference type="PROSITE" id="PS50894">
    <property type="entry name" value="HPT"/>
    <property type="match status" value="1"/>
</dbReference>
<proteinExistence type="predicted"/>
<keyword evidence="6" id="KW-0808">Transferase</keyword>
<dbReference type="InterPro" id="IPR008207">
    <property type="entry name" value="Sig_transdc_His_kin_Hpt_dom"/>
</dbReference>
<dbReference type="InterPro" id="IPR003661">
    <property type="entry name" value="HisK_dim/P_dom"/>
</dbReference>
<dbReference type="InterPro" id="IPR036890">
    <property type="entry name" value="HATPase_C_sf"/>
</dbReference>
<dbReference type="RefSeq" id="WP_047730703.1">
    <property type="nucleotide sequence ID" value="NZ_CP011642.1"/>
</dbReference>
<keyword evidence="4" id="KW-1003">Cell membrane</keyword>
<sequence length="893" mass="98331">MNKLPLLSALNAPPIALAIYDAEERLSYWNRRVIEYYPGLESWLRVGLTLADVLRMMIDISYPALHDEAKKRMAATLLANYRRPDHYEVRRITDRTLYIQHHRTPEGGVISTHTDISRYADVIKAEQRLHSDFILAAETSRIGIWEWDLATDELQVNDALLLLLDIPRTNPVLSGSLWTQAFPADCLAHFTQSIRQASRAILPIFACEAKVQRTDERYGWVSLQGQIVQQGMHGEVQRVIGTLQDITEHKEAEASSRQSVEIAKAASQAKSEFLANMSHEIRTPMNGILGMTQLCLETELNQEQRDYITMAYSSARALLKIIDDILDFSKIEAGKISLDPEDFALRPLIQEITRPLTPKFSEKNVELLVDIHPDVADEIYGDPLRLRQILTNLIGNALKFTPAGEVVLRIEPVADDPHRLLFSIRDSGIGIAKDKQKVIFESFSQADNSTTRKYGGTGLGLTISARLVAMMGGELQVDSDAGRGSCFYFSLPVLSGARRESVGWPQTLAGIEVLVVDDNATNLRLLSDLLRNMGLKPTLAGSGKEALALMNNRAPFPLVLLDAQMPEMDGMALALEIMSTPSLRHCTLIMLSSTGSRIDKAVLKKVGVSFFLMKPIDAEELFAAMEQALMPMLPSAPAAAPSTHEPPVNAAAPRYHLLIAEDNPINQKLALSFIGKLGHSADLAGNGAEALNRLQTARYDVILMDLQMPEMDGVEAVQAIRQAERRQPAGEPTQRIIAMTAHAMKGDREKCLQLGFDGYIAKPILLEKLAEEITQVVAAPVLAFDYPLALAQLDNDPALFNELAAMFIDELPGLLNTLQAAIAAQTCDEIKRCAHRLKGETLHFAGSPLTPCLQAIEQAAGARDLASLPSLQSQLAPLSRQLRDALIAIVEAT</sequence>
<dbReference type="GO" id="GO:0005886">
    <property type="term" value="C:plasma membrane"/>
    <property type="evidence" value="ECO:0007669"/>
    <property type="project" value="UniProtKB-SubCell"/>
</dbReference>
<dbReference type="Pfam" id="PF12860">
    <property type="entry name" value="PAS_7"/>
    <property type="match status" value="1"/>
</dbReference>
<evidence type="ECO:0000313" key="20">
    <source>
        <dbReference type="EMBL" id="AWL66584.1"/>
    </source>
</evidence>
<keyword evidence="9 20" id="KW-0418">Kinase</keyword>
<evidence type="ECO:0000256" key="8">
    <source>
        <dbReference type="ARBA" id="ARBA00022741"/>
    </source>
</evidence>
<evidence type="ECO:0000259" key="16">
    <source>
        <dbReference type="PROSITE" id="PS50109"/>
    </source>
</evidence>
<feature type="domain" description="Response regulatory" evidence="17">
    <location>
        <begin position="512"/>
        <end position="629"/>
    </location>
</feature>
<dbReference type="FunFam" id="3.30.565.10:FF:000078">
    <property type="entry name" value="Two-component sensor histidine kinase"/>
    <property type="match status" value="1"/>
</dbReference>
<dbReference type="InterPro" id="IPR003594">
    <property type="entry name" value="HATPase_dom"/>
</dbReference>
<feature type="domain" description="HPt" evidence="19">
    <location>
        <begin position="796"/>
        <end position="893"/>
    </location>
</feature>
<dbReference type="SUPFAM" id="SSF47226">
    <property type="entry name" value="Histidine-containing phosphotransfer domain, HPT domain"/>
    <property type="match status" value="1"/>
</dbReference>
<keyword evidence="7" id="KW-0812">Transmembrane</keyword>
<dbReference type="SMART" id="SM00091">
    <property type="entry name" value="PAS"/>
    <property type="match status" value="2"/>
</dbReference>
<dbReference type="Pfam" id="PF00512">
    <property type="entry name" value="HisKA"/>
    <property type="match status" value="1"/>
</dbReference>
<dbReference type="Gene3D" id="3.40.50.2300">
    <property type="match status" value="2"/>
</dbReference>
<dbReference type="InterPro" id="IPR036641">
    <property type="entry name" value="HPT_dom_sf"/>
</dbReference>
<dbReference type="InterPro" id="IPR004358">
    <property type="entry name" value="Sig_transdc_His_kin-like_C"/>
</dbReference>
<dbReference type="InterPro" id="IPR036097">
    <property type="entry name" value="HisK_dim/P_sf"/>
</dbReference>
<dbReference type="PRINTS" id="PR00344">
    <property type="entry name" value="BCTRLSENSOR"/>
</dbReference>
<dbReference type="SUPFAM" id="SSF55785">
    <property type="entry name" value="PYP-like sensor domain (PAS domain)"/>
    <property type="match status" value="1"/>
</dbReference>
<evidence type="ECO:0000256" key="2">
    <source>
        <dbReference type="ARBA" id="ARBA00004651"/>
    </source>
</evidence>
<dbReference type="SMART" id="SM00073">
    <property type="entry name" value="HPT"/>
    <property type="match status" value="1"/>
</dbReference>
<dbReference type="InterPro" id="IPR011006">
    <property type="entry name" value="CheY-like_superfamily"/>
</dbReference>
<evidence type="ECO:0000256" key="1">
    <source>
        <dbReference type="ARBA" id="ARBA00000085"/>
    </source>
</evidence>
<reference evidence="20 21" key="1">
    <citation type="submission" date="2018-05" db="EMBL/GenBank/DDBJ databases">
        <title>Klebsiella quasipneumonaiae provides a window into carbapenemase gene transfer, plasmid rearrangements and nosocomial acquisition from the hospital environment.</title>
        <authorList>
            <person name="Mathers A.J."/>
            <person name="Vegesana K."/>
            <person name="Stoesser N."/>
            <person name="Crook D."/>
            <person name="Vaughan A."/>
            <person name="Barry K."/>
            <person name="Parikh H."/>
            <person name="Sebra R."/>
            <person name="Kotay S."/>
            <person name="Walker A.S."/>
            <person name="Sheppard A.E."/>
        </authorList>
    </citation>
    <scope>NUCLEOTIDE SEQUENCE [LARGE SCALE GENOMIC DNA]</scope>
    <source>
        <strain evidence="20 21">CAV1761</strain>
    </source>
</reference>
<keyword evidence="8" id="KW-0547">Nucleotide-binding</keyword>
<dbReference type="SMART" id="SM00387">
    <property type="entry name" value="HATPase_c"/>
    <property type="match status" value="1"/>
</dbReference>
<dbReference type="CDD" id="cd00082">
    <property type="entry name" value="HisKA"/>
    <property type="match status" value="1"/>
</dbReference>
<comment type="subcellular location">
    <subcellularLocation>
        <location evidence="2">Cell membrane</location>
        <topology evidence="2">Multi-pass membrane protein</topology>
    </subcellularLocation>
</comment>
<dbReference type="PANTHER" id="PTHR45339:SF1">
    <property type="entry name" value="HYBRID SIGNAL TRANSDUCTION HISTIDINE KINASE J"/>
    <property type="match status" value="1"/>
</dbReference>